<evidence type="ECO:0000259" key="1">
    <source>
        <dbReference type="SMART" id="SM00239"/>
    </source>
</evidence>
<dbReference type="Pfam" id="PF00168">
    <property type="entry name" value="C2"/>
    <property type="match status" value="2"/>
</dbReference>
<organism evidence="2 3">
    <name type="scientific">Macrolepiota fuliginosa MF-IS2</name>
    <dbReference type="NCBI Taxonomy" id="1400762"/>
    <lineage>
        <taxon>Eukaryota</taxon>
        <taxon>Fungi</taxon>
        <taxon>Dikarya</taxon>
        <taxon>Basidiomycota</taxon>
        <taxon>Agaricomycotina</taxon>
        <taxon>Agaricomycetes</taxon>
        <taxon>Agaricomycetidae</taxon>
        <taxon>Agaricales</taxon>
        <taxon>Agaricineae</taxon>
        <taxon>Agaricaceae</taxon>
        <taxon>Macrolepiota</taxon>
    </lineage>
</organism>
<proteinExistence type="predicted"/>
<dbReference type="SMART" id="SM00239">
    <property type="entry name" value="C2"/>
    <property type="match status" value="2"/>
</dbReference>
<evidence type="ECO:0000313" key="3">
    <source>
        <dbReference type="Proteomes" id="UP000807342"/>
    </source>
</evidence>
<dbReference type="AlphaFoldDB" id="A0A9P5XLF3"/>
<feature type="domain" description="C2" evidence="1">
    <location>
        <begin position="166"/>
        <end position="261"/>
    </location>
</feature>
<gene>
    <name evidence="2" type="ORF">P691DRAFT_804323</name>
</gene>
<dbReference type="InterPro" id="IPR000008">
    <property type="entry name" value="C2_dom"/>
</dbReference>
<dbReference type="EMBL" id="MU151070">
    <property type="protein sequence ID" value="KAF9452577.1"/>
    <property type="molecule type" value="Genomic_DNA"/>
</dbReference>
<dbReference type="InterPro" id="IPR052455">
    <property type="entry name" value="Tricalbin_domain"/>
</dbReference>
<dbReference type="Proteomes" id="UP000807342">
    <property type="component" value="Unassembled WGS sequence"/>
</dbReference>
<reference evidence="2" key="1">
    <citation type="submission" date="2020-11" db="EMBL/GenBank/DDBJ databases">
        <authorList>
            <consortium name="DOE Joint Genome Institute"/>
            <person name="Ahrendt S."/>
            <person name="Riley R."/>
            <person name="Andreopoulos W."/>
            <person name="Labutti K."/>
            <person name="Pangilinan J."/>
            <person name="Ruiz-Duenas F.J."/>
            <person name="Barrasa J.M."/>
            <person name="Sanchez-Garcia M."/>
            <person name="Camarero S."/>
            <person name="Miyauchi S."/>
            <person name="Serrano A."/>
            <person name="Linde D."/>
            <person name="Babiker R."/>
            <person name="Drula E."/>
            <person name="Ayuso-Fernandez I."/>
            <person name="Pacheco R."/>
            <person name="Padilla G."/>
            <person name="Ferreira P."/>
            <person name="Barriuso J."/>
            <person name="Kellner H."/>
            <person name="Castanera R."/>
            <person name="Alfaro M."/>
            <person name="Ramirez L."/>
            <person name="Pisabarro A.G."/>
            <person name="Kuo A."/>
            <person name="Tritt A."/>
            <person name="Lipzen A."/>
            <person name="He G."/>
            <person name="Yan M."/>
            <person name="Ng V."/>
            <person name="Cullen D."/>
            <person name="Martin F."/>
            <person name="Rosso M.-N."/>
            <person name="Henrissat B."/>
            <person name="Hibbett D."/>
            <person name="Martinez A.T."/>
            <person name="Grigoriev I.V."/>
        </authorList>
    </citation>
    <scope>NUCLEOTIDE SEQUENCE</scope>
    <source>
        <strain evidence="2">MF-IS2</strain>
    </source>
</reference>
<dbReference type="PANTHER" id="PTHR46980:SF2">
    <property type="entry name" value="TRICALBIN-1-RELATED"/>
    <property type="match status" value="1"/>
</dbReference>
<dbReference type="Gene3D" id="2.60.40.150">
    <property type="entry name" value="C2 domain"/>
    <property type="match status" value="2"/>
</dbReference>
<dbReference type="OrthoDB" id="67700at2759"/>
<evidence type="ECO:0000313" key="2">
    <source>
        <dbReference type="EMBL" id="KAF9452577.1"/>
    </source>
</evidence>
<name>A0A9P5XLF3_9AGAR</name>
<protein>
    <recommendedName>
        <fullName evidence="1">C2 domain-containing protein</fullName>
    </recommendedName>
</protein>
<dbReference type="SUPFAM" id="SSF49562">
    <property type="entry name" value="C2 domain (Calcium/lipid-binding domain, CaLB)"/>
    <property type="match status" value="2"/>
</dbReference>
<sequence length="285" mass="31995">MNLPEPQQLQDAEQLRSGQTRAIGAVRIGLQSANLQKAASGLRSFLPQPNPFVEIFINNDQFIGRSTQVHSTHDPYWFPQAFHALIHSSQDSIVLSVLSSRGSCWRTKLLGKVNYCISQLEGESFHLATSQTLWKRDEERGTILFDVAFYRSIPASNSEDDSMMGIATFMLFEAKDLCFGDKPMARLRPVVIIRTDMDEIGFQATSLGFSGNPKWYSQCEILAKQGKKTRFILEVKYDTSVLGHINLPLGDLLGGEEQDGRWWPLSGSPRGQLRLKAEWKGLSTN</sequence>
<keyword evidence="3" id="KW-1185">Reference proteome</keyword>
<accession>A0A9P5XLF3</accession>
<dbReference type="InterPro" id="IPR035892">
    <property type="entry name" value="C2_domain_sf"/>
</dbReference>
<feature type="domain" description="C2" evidence="1">
    <location>
        <begin position="25"/>
        <end position="129"/>
    </location>
</feature>
<comment type="caution">
    <text evidence="2">The sequence shown here is derived from an EMBL/GenBank/DDBJ whole genome shotgun (WGS) entry which is preliminary data.</text>
</comment>
<dbReference type="PANTHER" id="PTHR46980">
    <property type="entry name" value="TRICALBIN-1-RELATED"/>
    <property type="match status" value="1"/>
</dbReference>